<protein>
    <submittedName>
        <fullName evidence="8">Cna B-type domain-containing protein</fullName>
    </submittedName>
</protein>
<feature type="transmembrane region" description="Helical" evidence="6">
    <location>
        <begin position="6134"/>
        <end position="6152"/>
    </location>
</feature>
<name>A0ABS1J2P5_9FIRM</name>
<feature type="domain" description="Gram-positive cocci surface proteins LPxTG" evidence="7">
    <location>
        <begin position="6125"/>
        <end position="6158"/>
    </location>
</feature>
<sequence length="6158" mass="674865">MKNVRSKSVQSRYFILSVVLILCMLIGMINGVPFLSQASGHEEQLASKNVMAKITLDGKNPPAGKFQFELVDSNGSVVDRTTNDAGGNIIFKGHELEVKEAKYTIRLVDGDKNINYGETTKNVNVYLKDGEEIVDPYDDAVSFRAREVKTGGYDQKIFVDYTINGKSRSTQAFCINTDVALAAGTNMIPIKDPDDATLAKYIVPRIYDWQAIYAEAHKKDKLNVISLPGFVKVTLQRARYNFSRYAYGTATNSIASEIRHTFGTNSISDLLRKTLYYTTENNFSLDGIQVDRISGARKIAADNYINNAKTGKYNDFDYTYHLKQAMVWAVTGGIWGTRRAHYRFDLERANGTIEEMFPNEQDAVIPANFKSHMQKIARQNFNIPDNYHIMIFTTPGNTSQPLAFGYFNDGQTKRRVKKTWLNVPNFECKSQKSVEVTKNWIGNIKADSVNVTLKTTDGNVVESKRITREDGWKATFGPYDKYDASGKEVKYNIDETKVDGYNSTITGDDNNGFVITNTETTKIKVVKKWFGKIADSITLVLKDAKTNKVIEERTINKADLPNGNSDTWEIVFEAPKYDSSKNEIKYTVDEAKMNGYTIKALCDDTNGHTIINIERKELKVIKKWIGPVGSEIYINVRNSANNALIKKVKVDENYKGLQKLIDKKNNITTWIIPIEVDKYTDTGAEISYEVEEVKMPNYVGTVEKDTDDQFTIVNVPSVSFSGKKNWVNREGKPGQVGNRIIVHLMKEGSTQPVETKVLNKSEYVGKTTWDFTFKPVPLYDDNGREIKYYVEEEAVQGYEKAVITKDSAGNFVINNKEEHKNEKINIKVTKKWLNNNGEAGIPAGPIEIALKNGSKVVQKQTINLGADKSVWEFTFNDVDKYDDKNQPIKYSVTETALDGYETEITGNQDSGFVITNKKLPEPKEKIKIIKKWIGRVGDSITITIKNANTKEVLDKVTVTRNTKGFVERKDPSQPNVTIWEVPYEVNKFDASRTPIEYSAEETALEGYNTTVSKDSNTQFTITNTEKVKVKVYKTWVGETATNATIQLLNGTLPYATKTIDESFAKRPNTWEVTFEAPKYDTQGRKIDYTVTETAISGYIAKVIKANDGSFTIVNTKTKKEKYKIVKNWIGKEGDQITVRFKDKATGKELFVKTIHRNDPDLKRTTYDATPGYVTWEVFVDLDKYGVNGDSITYTVDEDPIPGYNTYIYKPGVETDKYGYICDRYIIENRETVAYKVTKKWFGKIGNDITVVLKKGEEVIETKTMSKADLKAGTNNEWEVTFAPVEKYDRWGNAFRYSVEEITSPGSGYTNKVIDHKDGNITIINTENTEIIVNKRWIRKVGYEVKLKLMNGEKVVEEQTLSAPPVKNAKGWETRFIVPKYDDNGNLIHYTVTEVAIRGYKAEITGDAKNGFTITNTNDEKVKVKVNKKWLGKIGDKVTLSLMEGTRVVETKTIDASSAKEGDQSTWEVSFEAPMYSLNGSRALYTVTEAAIEGYKADISGTKSEGFTITNISTEKIKIKVDKKWLGKVGSQITLKLMDGTDVVDTKTVDASAAKDGDPNTWEVEFEARKFDDTGREIVYTVKEETVPGYETKVSGNQKDGFTIANRDTEKIKIKVDKKWLGKAASEISISLMDGSKVVSTKRVNDTFAKAGAVNTWAVTFEADKYDENGKEIAYTVTESAIAGYDAKVSGNKKDGFTITNTNTEKVKIKVDKKWLGKVGSQITVALLDGTKVVDRKTVDTSAAKDGDAKTWEVSFEAPKYSEDGREVVYAVTESAIAGYKAEVRGDQATGFTILNKDTEKVKINVNKKWLGKVGSQITVKLMNGTKVVDTKTVDASAAKDGDGKTWELSFDADKYDEAGNEITYTVAEEAVPGYETKVSGNQKDGFTITNKDTEKVKIKVDKKWLGKVANEITVSLMNGTKVVGTKTVNSTFAKSGDAKTWEVIFEADKYDNTGKEIAYTVTESAIAGYKASVSGNQSAGFTITNKDTEKVKIKVDKKWLGKVGSQITVKLMNGTKVVDTKTVDAASAKDGDGKTWELSFDADKYDEAGNEITYTVTEEAVAGYETKVSGNQISGFIITNKDTEKVKIKVDKKWLGKVGSQITVKLMNGTKVAGEKTVNASAAKSGDAKTWEVSFEADKYDEAGKEIAYTVTESAIAGYEASVSGTAKTGFTIINKDTEKVKIKVDKKWLGGVADQVTISLMNGTIPYATKTIDASAAKSGDAKTWEVTFEAPKYNALGEEIAYTVTEAAVSGYKAAVSGDQKNGFTITNTQTGTEKFKVIKRWIGAEGDKITVRIKDADTGAELLVRTINKTDADLKRITDPSNPNITIWEVPVELDKFDSVGRKITYSVDEEKLPNYGKTVVKSSDGFTITNTEEVSFKVTKKWLGQVGNEITLTLKSGDKILETKKVTSADLKAGTNDTWEVTFKAVPKYDSLGHMINYTVDEQDVANYEKNVVNNNNGSFTITNTEKTVIRVDKKWLGKVANEVTVKLMNGTEVVGEKTINASAAKSGDATTWEVSFEAPKYGKDGKEIAYTVTESAIAGYEASVSGNKNEGFTITNKDTEKVKIKVDKKWLGKVGEKVTLSLLNGSEVVDTKTVDAASAKAGEANTWEVSFEAPKYGKDGKEVTYTVTESAIAGYKAEVSGNQAAGFTVTNASTDKVKIKVDKKWLGKVADSVTVKLMNGTQVVEEKTVAKTGEEKTWELSFEAPKYDTAGREIAYTVTESAIAGYKAEVSGSQSAGFVITNRDTEKVKINVNKKWLGKVADSVTVKLMNGAQVVEEKTVAKSGDSKNWELSFEAPKYDEAGNEIAYTVTESAIAGYKAEVSGSQSAGFVITNRDTEKVKIKVDKKWLGKVADSVTVKLMNGTQVVEEKTVAKSGDSKIWELSFEAPKYDEAGNEIAYTVTESAIAGYKAEVSGSQSAGFVITNKDTEKVKINVSKKWLGKVGDRITLKLMNGSQVVEEKTVDATSAKANDAKTWEVSFEADKYDAEGNEITYTVVESAVAGYDTSVSGNQKTGFTIINKDTEKVKIKVDKKWLGGVADQVTISLLNGTIPYATKTIDASAAKSGDAKTWEVTFEAPKYNALGEEIAYTVTEAAVSGYKAAVSGDQKNGFTITNTQTGKEKFKVIKRWVGAEGDKITVRIKDADTGAELLVRTINKTDADLVRITDPSNPNVTIWEVPVELDKFDSVGRKITYSVDEENVPNYGKTIVNSENNFVITNTEEVSFKVTKKWLGKVGNEVTVSLKSGDKVLETKKLTSADLKAGTNNTWEATFKAVPKYDSLGHIINYTVDEQNVDGYVKEITNNNDGSFTIINNEKTKIIVDKKWIGKVAGSVTIKLMNGTEVVEEKTVAKSGDAKTWEVSFEAPKYGKDGNAIAYTVTEAAIAGYKAEVSGNQNDGFVITNTDTEKVKIRVDKKWLGKVGSEITVKLMNGTEVVETKTVDASSAKIGNAKTWEVSFEAPKYGKDGNEVVYTVTESAIEGYKAEVSGNQDAGFTITNKDTEKVKIKVDKKWLGKVANQITISLMNGTEVVEEKTVDATSAKQGDEKTWEVTFEAPKYDANGEEIAYTVKESAIAGYESNVSGNQKDGFTITNRDTEKVKIKVDKKWLGKVANHITVSLMNGNRVVESKTVNASAAKANDASTWEVSFDAAKYDEAGKEIAYTVTESAIAGYEAKVSGNQAEGFTITNKDTEKVKVKVDKKWLGKAANQITVSLMNGTEVVATKTVDAASAKNGDAKTWEVEFEAPKYGNDGKEAAYTVTEAAIAGYTAEVSGNQATGFTIVNRDNEKVKIKVDKKWLGKAANEITVSLMNGTNVVEAKTVNASAAKSGEPKTWEVSFEAPKYDAAGNEIAYTVTESAIAGYEAKVSGNQATGFTIVNKDTEKVKIKVDKKWLGGVADQVTISLMSGNIPYATKTIDASAAKSGDAKTWEVTFEAPKYNALGEEIAYTVTESAVTGYKAAVSGNQNNGFTITNTQTGTEKFKVIKKWIGAEGEKITVRIKDADTGAELLVRTINKTDADLVRITDPANPNVTIWEVPVELDKFDSVGRKITYSVDEENVPNYGKTIVSSENNFVITNTEEVSFKVDKKWVGQVGSEITVVLKSGERVLETKKVTSADLKAGTNDTWEVTFKPVPKYDAFGHLINYTVDEQNAANYVKEVTNNNDGSFTITNTEKTVIRVDKKWLGKVASGVAIKLMNGSQVVDEKTVNASAAKSGDASTWEVSFEAPKYGKDGKAIVYTVTEAAIAGYEAEVSGNQAEGFTITNKDTEKVKIKVDKKWLGKAANQITVALMNGTEIVESKTVDATAVKAGEANTWEVSFEAPKYGKDGKAVAYTVTESAIAGYEAAVSGNQEAGFTITNTNTEKVKVKVDKKWLGKVANQITVSLMNGTNVVESKTVDATSAKNGDAKTWELAFEAPKYDAAGNEIAYTVTESAIAGYEAAVSGNQNNGFTITNKDTEKVKIKVDKKWLGGVADQVTISLMNGSIPYATKTVDASAAKSGDDKTWEVTFEAPKYNALGEEIVYTVTESAISGYKAAVSGDQTNGFTITNTQTGTEKFKVIKRWIGAEGDKITVRIKDADTGAELLVRTITKTDADLVRITDPANPNVTVWEVPVELDKFDSVGRKITYSVDEENVPNYGKTIVSSENNFVITNTEEVSYKAIKKWIGQVGSEITVVLKSGDKIVETKKATSADLKANTNDTWEVTFKPVPKYDAFGHLINYTVDEENVANYNKEITDNHDGSFTITNTEKVKVNVDKKWIGKVGNQITVSLMDGTNVVETKTVDAASAKSDDANTWEVSFEAPKYGKDGRVVAYTVTESAIAGYTAEVSGSQDTGFTITNTSDEKVKIKVDKKWLGKVGNQITLSLMNGETVVDTKTVDATSAKQGDAKTWEVSFEAPKYGKDGKAVVYTVTESAIEGYTAEVSGNQDAGFTVTNTSNEKVKIKVDKKWLGKVAEKVTLSLMNGANVVDTKTVDAASAKANDAKTWEVSFEAPKYDAAGNEIAYTVTESAIAGYEASVSGNQNDGFTVINKDTEKVKIKVDKKWLGKVANEITLTLMNGDIPYATKTVNASAAKANEANTWEATFEAPKYNAAGEEIVYTVTESAIAGYTAKVSGNQKDGFTITNTESGKKIFKITKKWIGAEGDKITVRIKDANSGAELYVRTIYKTDADLKRITDPANPNVTVWEVPVELDAFDSEGRVITYSVDEENVPNYGKSIVDTESGVTITNTELVSYKVLKKWIGKVGDEITVSFKLGDTVLETKTITGAALVAGTEDTWEVSFSPVPKYDEFGHEIKYTVDEQDVAGYEKQIINNNDGSFTIINRENPTPNDEKVVIKVNKQWVGKVSDEITVFLMNGTDIVQAQTVNASAAKDGDQNNWEFSFEAPKYDAEGKEIVYTVMEKALDGYLTEITGNQKDGFVITNTENPTPHDEKITIKVDKKWLGKVADEITVYLMNGASVVEEKTVNASAAKDGDENTWELTFEAPKYDKDGNEITYTVAEAALAGYTTEIVGNQNDGFVITNKENPTPNDEKVTIKVDKKWLGKVGDKITVSLMNGTQIVQVKTVDASAAVNGDQNTWELTFEAPKYDADHNEITYTVAEAELEGYTTEISGNQKDGFVITNTEKPNDEKIKIRVDKRWLGKVAGEITVSVLKGDIPYATKTVTASAIKNGDLNTWETTFDDLPKYDTAGNEIAYTVTESAISGYSTTVEGDQNLGFTITNTETGCEHFKVIKKWVGAEGDKITIRIKDAETGKELYVRTVYKTDADITRKYLFDNQNIIVWEIPVDLDRFDSKGRKITYSVDEENIPNYGKTIGDVECGGVTITNTEMVSYKVTKKWYGKVGDEITVSLKRGDAVLETKTVTASALKAGTTNTWEVAFGTYPKYDGLGHEIKYTVDEQDVANYTKQVIDNNDGNITITNSENGIVKVTKKWDGAVGAFITLNIKDGDKVVATRVVTKAAVASGDATTWTTEFALPKYDETGKVIDYSVDEEDISGYTKTITGNTQDGFVVLNKEKPYTPDIPVIPPTPVYPDPQIPQVPQDPQNPDPFEPQVPVNPDPTPQGVPTRPAVSTPDPKKPNNPGDVVTIDDGDTPKGSVVKGKKPKGKNTNIEVGDDNPPKGLPKTGSTDDMVFYANGCVLLLLAGLMMFKKKENE</sequence>
<dbReference type="PROSITE" id="PS50847">
    <property type="entry name" value="GRAM_POS_ANCHORING"/>
    <property type="match status" value="1"/>
</dbReference>
<dbReference type="Pfam" id="PF05738">
    <property type="entry name" value="Cna_B"/>
    <property type="match status" value="56"/>
</dbReference>
<evidence type="ECO:0000256" key="6">
    <source>
        <dbReference type="SAM" id="Phobius"/>
    </source>
</evidence>
<feature type="transmembrane region" description="Helical" evidence="6">
    <location>
        <begin position="12"/>
        <end position="35"/>
    </location>
</feature>
<evidence type="ECO:0000256" key="5">
    <source>
        <dbReference type="SAM" id="MobiDB-lite"/>
    </source>
</evidence>
<reference evidence="8 9" key="1">
    <citation type="submission" date="2021-01" db="EMBL/GenBank/DDBJ databases">
        <title>Isolation and description of Catonella massiliensis sp. nov., a novel Catonella species, isolated from a stable periodontitis subject.</title>
        <authorList>
            <person name="Antezack A."/>
            <person name="Boxberger M."/>
            <person name="La Scola B."/>
            <person name="Monnet-Corti V."/>
        </authorList>
    </citation>
    <scope>NUCLEOTIDE SEQUENCE [LARGE SCALE GENOMIC DNA]</scope>
    <source>
        <strain evidence="8 9">Marseille-Q4567</strain>
    </source>
</reference>
<evidence type="ECO:0000313" key="8">
    <source>
        <dbReference type="EMBL" id="MBK5898421.1"/>
    </source>
</evidence>
<organism evidence="8 9">
    <name type="scientific">Catonella massiliensis</name>
    <dbReference type="NCBI Taxonomy" id="2799636"/>
    <lineage>
        <taxon>Bacteria</taxon>
        <taxon>Bacillati</taxon>
        <taxon>Bacillota</taxon>
        <taxon>Clostridia</taxon>
        <taxon>Lachnospirales</taxon>
        <taxon>Lachnospiraceae</taxon>
        <taxon>Catonella</taxon>
    </lineage>
</organism>
<gene>
    <name evidence="8" type="ORF">JJN12_11620</name>
</gene>
<keyword evidence="2" id="KW-0964">Secreted</keyword>
<keyword evidence="6" id="KW-0472">Membrane</keyword>
<dbReference type="Proteomes" id="UP000604730">
    <property type="component" value="Unassembled WGS sequence"/>
</dbReference>
<feature type="compositionally biased region" description="Pro residues" evidence="5">
    <location>
        <begin position="6027"/>
        <end position="6041"/>
    </location>
</feature>
<evidence type="ECO:0000256" key="1">
    <source>
        <dbReference type="ARBA" id="ARBA00022512"/>
    </source>
</evidence>
<evidence type="ECO:0000313" key="9">
    <source>
        <dbReference type="Proteomes" id="UP000604730"/>
    </source>
</evidence>
<keyword evidence="4" id="KW-0572">Peptidoglycan-anchor</keyword>
<dbReference type="CDD" id="cd00222">
    <property type="entry name" value="CollagenBindB"/>
    <property type="match status" value="44"/>
</dbReference>
<dbReference type="EMBL" id="JAEPRJ010000001">
    <property type="protein sequence ID" value="MBK5898421.1"/>
    <property type="molecule type" value="Genomic_DNA"/>
</dbReference>
<comment type="caution">
    <text evidence="8">The sequence shown here is derived from an EMBL/GenBank/DDBJ whole genome shotgun (WGS) entry which is preliminary data.</text>
</comment>
<feature type="region of interest" description="Disordered" evidence="5">
    <location>
        <begin position="6024"/>
        <end position="6130"/>
    </location>
</feature>
<evidence type="ECO:0000256" key="2">
    <source>
        <dbReference type="ARBA" id="ARBA00022525"/>
    </source>
</evidence>
<evidence type="ECO:0000256" key="3">
    <source>
        <dbReference type="ARBA" id="ARBA00022729"/>
    </source>
</evidence>
<dbReference type="RefSeq" id="WP_208429842.1">
    <property type="nucleotide sequence ID" value="NZ_JAEPRJ010000001.1"/>
</dbReference>
<evidence type="ECO:0000256" key="4">
    <source>
        <dbReference type="ARBA" id="ARBA00023088"/>
    </source>
</evidence>
<evidence type="ECO:0000259" key="7">
    <source>
        <dbReference type="PROSITE" id="PS50847"/>
    </source>
</evidence>
<keyword evidence="3" id="KW-0732">Signal</keyword>
<keyword evidence="6" id="KW-1133">Transmembrane helix</keyword>
<dbReference type="SUPFAM" id="SSF49478">
    <property type="entry name" value="Cna protein B-type domain"/>
    <property type="match status" value="48"/>
</dbReference>
<dbReference type="NCBIfam" id="TIGR01167">
    <property type="entry name" value="LPXTG_anchor"/>
    <property type="match status" value="1"/>
</dbReference>
<keyword evidence="1" id="KW-0134">Cell wall</keyword>
<dbReference type="InterPro" id="IPR008454">
    <property type="entry name" value="Collagen-bd_Cna-like_B-typ_dom"/>
</dbReference>
<feature type="compositionally biased region" description="Pro residues" evidence="5">
    <location>
        <begin position="6047"/>
        <end position="6066"/>
    </location>
</feature>
<dbReference type="Gene3D" id="2.60.40.1140">
    <property type="entry name" value="Collagen-binding surface protein Cna, B-type domain"/>
    <property type="match status" value="53"/>
</dbReference>
<accession>A0ABS1J2P5</accession>
<proteinExistence type="predicted"/>
<dbReference type="InterPro" id="IPR019931">
    <property type="entry name" value="LPXTG_anchor"/>
</dbReference>
<keyword evidence="6" id="KW-0812">Transmembrane</keyword>
<keyword evidence="9" id="KW-1185">Reference proteome</keyword>